<dbReference type="Proteomes" id="UP000269721">
    <property type="component" value="Unassembled WGS sequence"/>
</dbReference>
<dbReference type="EMBL" id="KZ995316">
    <property type="protein sequence ID" value="RKO90916.1"/>
    <property type="molecule type" value="Genomic_DNA"/>
</dbReference>
<evidence type="ECO:0000313" key="2">
    <source>
        <dbReference type="Proteomes" id="UP000269721"/>
    </source>
</evidence>
<sequence length="218" mass="24186">MAALEAAYTGMDPDEGGWFLLSAAMPTPVVNYIQLSPCPPPPRSYYTQLLDRFNTSIGPYLGHNMARLRNGPGVWHPLPVRRRLQQLGVTDLLSWAPSTGWVRISAAGTAPFWSFEKTMELDLNGRGVRLELGADHTIILFPTTSTIQTAISFTITTRQAMPGASTARHPAWGRTSVRQPWPHPARGRVSTIIVMLVLGTNRFKILGNLIRPLPRMYL</sequence>
<evidence type="ECO:0000313" key="1">
    <source>
        <dbReference type="EMBL" id="RKO90916.1"/>
    </source>
</evidence>
<proteinExistence type="predicted"/>
<name>A0A4P9WJT5_9FUNG</name>
<dbReference type="AlphaFoldDB" id="A0A4P9WJT5"/>
<gene>
    <name evidence="1" type="ORF">BDK51DRAFT_46229</name>
</gene>
<keyword evidence="2" id="KW-1185">Reference proteome</keyword>
<protein>
    <submittedName>
        <fullName evidence="1">Uncharacterized protein</fullName>
    </submittedName>
</protein>
<organism evidence="1 2">
    <name type="scientific">Blyttiomyces helicus</name>
    <dbReference type="NCBI Taxonomy" id="388810"/>
    <lineage>
        <taxon>Eukaryota</taxon>
        <taxon>Fungi</taxon>
        <taxon>Fungi incertae sedis</taxon>
        <taxon>Chytridiomycota</taxon>
        <taxon>Chytridiomycota incertae sedis</taxon>
        <taxon>Chytridiomycetes</taxon>
        <taxon>Chytridiomycetes incertae sedis</taxon>
        <taxon>Blyttiomyces</taxon>
    </lineage>
</organism>
<reference evidence="2" key="1">
    <citation type="journal article" date="2018" name="Nat. Microbiol.">
        <title>Leveraging single-cell genomics to expand the fungal tree of life.</title>
        <authorList>
            <person name="Ahrendt S.R."/>
            <person name="Quandt C.A."/>
            <person name="Ciobanu D."/>
            <person name="Clum A."/>
            <person name="Salamov A."/>
            <person name="Andreopoulos B."/>
            <person name="Cheng J.F."/>
            <person name="Woyke T."/>
            <person name="Pelin A."/>
            <person name="Henrissat B."/>
            <person name="Reynolds N.K."/>
            <person name="Benny G.L."/>
            <person name="Smith M.E."/>
            <person name="James T.Y."/>
            <person name="Grigoriev I.V."/>
        </authorList>
    </citation>
    <scope>NUCLEOTIDE SEQUENCE [LARGE SCALE GENOMIC DNA]</scope>
</reference>
<accession>A0A4P9WJT5</accession>